<dbReference type="EMBL" id="CP025003">
    <property type="protein sequence ID" value="ATZ93425.1"/>
    <property type="molecule type" value="Genomic_DNA"/>
</dbReference>
<accession>A0A2K8QK36</accession>
<dbReference type="Proteomes" id="UP000231901">
    <property type="component" value="Chromosome"/>
</dbReference>
<feature type="region of interest" description="Disordered" evidence="1">
    <location>
        <begin position="62"/>
        <end position="105"/>
    </location>
</feature>
<name>A0A2K8QK36_9GAMM</name>
<sequence>MRQFRRFIHFFCGHLCEEHHEKVRKTHFNLHALVISPAKLPFPFNQLTCLSPISPPPDAARFRCGSRSGERSHYTGVIHRQPTKTSQKIGKTSKSSASQGCKSKQ</sequence>
<protein>
    <submittedName>
        <fullName evidence="2">Uncharacterized protein</fullName>
    </submittedName>
</protein>
<organism evidence="2 3">
    <name type="scientific">Dickeya fangzhongdai</name>
    <dbReference type="NCBI Taxonomy" id="1778540"/>
    <lineage>
        <taxon>Bacteria</taxon>
        <taxon>Pseudomonadati</taxon>
        <taxon>Pseudomonadota</taxon>
        <taxon>Gammaproteobacteria</taxon>
        <taxon>Enterobacterales</taxon>
        <taxon>Pectobacteriaceae</taxon>
        <taxon>Dickeya</taxon>
    </lineage>
</organism>
<feature type="compositionally biased region" description="Polar residues" evidence="1">
    <location>
        <begin position="83"/>
        <end position="105"/>
    </location>
</feature>
<evidence type="ECO:0000256" key="1">
    <source>
        <dbReference type="SAM" id="MobiDB-lite"/>
    </source>
</evidence>
<dbReference type="KEGG" id="dfn:CVE23_05195"/>
<evidence type="ECO:0000313" key="3">
    <source>
        <dbReference type="Proteomes" id="UP000231901"/>
    </source>
</evidence>
<dbReference type="AlphaFoldDB" id="A0A2K8QK36"/>
<proteinExistence type="predicted"/>
<keyword evidence="3" id="KW-1185">Reference proteome</keyword>
<reference evidence="3" key="1">
    <citation type="journal article" date="2018" name="Genome Announc.">
        <title>Complete genome sequence of a Dickeya fangzhongdai type strain causing bleeding canker of pear tree trunks.</title>
        <authorList>
            <person name="Zhao Y."/>
            <person name="Tian Y."/>
            <person name="Li X."/>
            <person name="Hu B."/>
        </authorList>
    </citation>
    <scope>NUCLEOTIDE SEQUENCE [LARGE SCALE GENOMIC DNA]</scope>
    <source>
        <strain evidence="3">DSM 101947</strain>
    </source>
</reference>
<gene>
    <name evidence="2" type="ORF">CVE23_05195</name>
</gene>
<evidence type="ECO:0000313" key="2">
    <source>
        <dbReference type="EMBL" id="ATZ93425.1"/>
    </source>
</evidence>